<keyword evidence="1 4" id="KW-0436">Ligase</keyword>
<dbReference type="HAMAP" id="MF_01609">
    <property type="entry name" value="Glu_cys_ligase_2"/>
    <property type="match status" value="1"/>
</dbReference>
<dbReference type="GO" id="GO:0005524">
    <property type="term" value="F:ATP binding"/>
    <property type="evidence" value="ECO:0007669"/>
    <property type="project" value="UniProtKB-KW"/>
</dbReference>
<dbReference type="InterPro" id="IPR014746">
    <property type="entry name" value="Gln_synth/guanido_kin_cat_dom"/>
</dbReference>
<dbReference type="NCBIfam" id="NF010039">
    <property type="entry name" value="PRK13515.1"/>
    <property type="match status" value="1"/>
</dbReference>
<dbReference type="GO" id="GO:0042398">
    <property type="term" value="P:modified amino acid biosynthetic process"/>
    <property type="evidence" value="ECO:0007669"/>
    <property type="project" value="InterPro"/>
</dbReference>
<comment type="similarity">
    <text evidence="4">Belongs to the glutamate--cysteine ligase type 2 family. YbdK subfamily.</text>
</comment>
<keyword evidence="6" id="KW-1185">Reference proteome</keyword>
<organism evidence="5 6">
    <name type="scientific">Bosea caraganae</name>
    <dbReference type="NCBI Taxonomy" id="2763117"/>
    <lineage>
        <taxon>Bacteria</taxon>
        <taxon>Pseudomonadati</taxon>
        <taxon>Pseudomonadota</taxon>
        <taxon>Alphaproteobacteria</taxon>
        <taxon>Hyphomicrobiales</taxon>
        <taxon>Boseaceae</taxon>
        <taxon>Bosea</taxon>
    </lineage>
</organism>
<evidence type="ECO:0000256" key="1">
    <source>
        <dbReference type="ARBA" id="ARBA00022598"/>
    </source>
</evidence>
<accession>A0A370L4G5</accession>
<dbReference type="InterPro" id="IPR011793">
    <property type="entry name" value="YbdK"/>
</dbReference>
<dbReference type="Pfam" id="PF04107">
    <property type="entry name" value="GCS2"/>
    <property type="match status" value="1"/>
</dbReference>
<dbReference type="RefSeq" id="WP_114830281.1">
    <property type="nucleotide sequence ID" value="NZ_QQTO01000023.1"/>
</dbReference>
<dbReference type="NCBIfam" id="TIGR02050">
    <property type="entry name" value="gshA_cyan_rel"/>
    <property type="match status" value="1"/>
</dbReference>
<evidence type="ECO:0000256" key="4">
    <source>
        <dbReference type="HAMAP-Rule" id="MF_01609"/>
    </source>
</evidence>
<dbReference type="EC" id="6.3.2.2" evidence="4"/>
<protein>
    <recommendedName>
        <fullName evidence="4">Putative glutamate--cysteine ligase 2</fullName>
        <ecNumber evidence="4">6.3.2.2</ecNumber>
    </recommendedName>
    <alternativeName>
        <fullName evidence="4">Gamma-glutamylcysteine synthetase 2</fullName>
        <shortName evidence="4">GCS 2</shortName>
        <shortName evidence="4">Gamma-GCS 2</shortName>
    </alternativeName>
</protein>
<evidence type="ECO:0000256" key="3">
    <source>
        <dbReference type="ARBA" id="ARBA00022840"/>
    </source>
</evidence>
<dbReference type="SUPFAM" id="SSF55931">
    <property type="entry name" value="Glutamine synthetase/guanido kinase"/>
    <property type="match status" value="1"/>
</dbReference>
<dbReference type="PANTHER" id="PTHR36510">
    <property type="entry name" value="GLUTAMATE--CYSTEINE LIGASE 2-RELATED"/>
    <property type="match status" value="1"/>
</dbReference>
<dbReference type="AlphaFoldDB" id="A0A370L4G5"/>
<evidence type="ECO:0000256" key="2">
    <source>
        <dbReference type="ARBA" id="ARBA00022741"/>
    </source>
</evidence>
<comment type="function">
    <text evidence="4">ATP-dependent carboxylate-amine ligase which exhibits weak glutamate--cysteine ligase activity.</text>
</comment>
<dbReference type="OrthoDB" id="9769628at2"/>
<proteinExistence type="inferred from homology"/>
<dbReference type="PANTHER" id="PTHR36510:SF1">
    <property type="entry name" value="GLUTAMATE--CYSTEINE LIGASE 2-RELATED"/>
    <property type="match status" value="1"/>
</dbReference>
<gene>
    <name evidence="5" type="ORF">DWE98_16050</name>
</gene>
<evidence type="ECO:0000313" key="6">
    <source>
        <dbReference type="Proteomes" id="UP000255207"/>
    </source>
</evidence>
<dbReference type="Gene3D" id="3.30.590.20">
    <property type="match status" value="1"/>
</dbReference>
<keyword evidence="3 4" id="KW-0067">ATP-binding</keyword>
<dbReference type="Proteomes" id="UP000255207">
    <property type="component" value="Unassembled WGS sequence"/>
</dbReference>
<keyword evidence="2 4" id="KW-0547">Nucleotide-binding</keyword>
<dbReference type="InterPro" id="IPR006336">
    <property type="entry name" value="GCS2"/>
</dbReference>
<dbReference type="EMBL" id="QQTP01000008">
    <property type="protein sequence ID" value="RDJ23656.1"/>
    <property type="molecule type" value="Genomic_DNA"/>
</dbReference>
<dbReference type="InterPro" id="IPR050141">
    <property type="entry name" value="GCL_type2/YbdK_subfam"/>
</dbReference>
<evidence type="ECO:0000313" key="5">
    <source>
        <dbReference type="EMBL" id="RDJ23656.1"/>
    </source>
</evidence>
<reference evidence="6" key="1">
    <citation type="submission" date="2018-07" db="EMBL/GenBank/DDBJ databases">
        <authorList>
            <person name="Safronova V.I."/>
            <person name="Chirak E.R."/>
            <person name="Sazanova A.L."/>
        </authorList>
    </citation>
    <scope>NUCLEOTIDE SEQUENCE [LARGE SCALE GENOMIC DNA]</scope>
    <source>
        <strain evidence="6">RCAM04685</strain>
    </source>
</reference>
<sequence length="389" mass="42735">MSHACRFGIEEEYFLSDAASRGSVRKVSPKFIAAVQEAFPEEVQREMLQSQIEVATPVCETMGEARRSLAALRTGLASLGLEHGMLLLACGTHPSAVWSRQRATDIARYDQLMRDLQMLGRRNQLCGMHIHVEVPDEDERIRLMGRIMPYLPLILALSTSSPFWQGQRTGLMGYRLSAYAELPRTGLPELFDSPAGYRAYVETLVSAGAIKDASYIWWAVRPSDKHPTLELRVADSCTRLSDTLAIAALYRCLVHHLLCNPHVNAELPAAARAIASENMWRAQRYGIHGGLISPESRSMRTVPDLLDELIDQLSGDAATLGCSDDLAACREIVAMGTSADMQLGVFEEARGRGGQAAGLAAVVDWLATETRADGVTWSREREPRLLGAA</sequence>
<name>A0A370L4G5_9HYPH</name>
<dbReference type="GO" id="GO:0004357">
    <property type="term" value="F:glutamate-cysteine ligase activity"/>
    <property type="evidence" value="ECO:0007669"/>
    <property type="project" value="UniProtKB-EC"/>
</dbReference>
<comment type="catalytic activity">
    <reaction evidence="4">
        <text>L-cysteine + L-glutamate + ATP = gamma-L-glutamyl-L-cysteine + ADP + phosphate + H(+)</text>
        <dbReference type="Rhea" id="RHEA:13285"/>
        <dbReference type="ChEBI" id="CHEBI:15378"/>
        <dbReference type="ChEBI" id="CHEBI:29985"/>
        <dbReference type="ChEBI" id="CHEBI:30616"/>
        <dbReference type="ChEBI" id="CHEBI:35235"/>
        <dbReference type="ChEBI" id="CHEBI:43474"/>
        <dbReference type="ChEBI" id="CHEBI:58173"/>
        <dbReference type="ChEBI" id="CHEBI:456216"/>
        <dbReference type="EC" id="6.3.2.2"/>
    </reaction>
</comment>
<comment type="caution">
    <text evidence="5">The sequence shown here is derived from an EMBL/GenBank/DDBJ whole genome shotgun (WGS) entry which is preliminary data.</text>
</comment>